<dbReference type="Gene3D" id="4.10.365.10">
    <property type="entry name" value="p27"/>
    <property type="match status" value="1"/>
</dbReference>
<evidence type="ECO:0000256" key="1">
    <source>
        <dbReference type="ARBA" id="ARBA00004642"/>
    </source>
</evidence>
<evidence type="ECO:0000256" key="3">
    <source>
        <dbReference type="ARBA" id="ARBA00023013"/>
    </source>
</evidence>
<dbReference type="InterPro" id="IPR003175">
    <property type="entry name" value="CDI_dom"/>
</dbReference>
<keyword evidence="8" id="KW-1185">Reference proteome</keyword>
<comment type="similarity">
    <text evidence="2">Belongs to the CDI family. ICK/KRP subfamily.</text>
</comment>
<evidence type="ECO:0000313" key="8">
    <source>
        <dbReference type="Proteomes" id="UP001497480"/>
    </source>
</evidence>
<dbReference type="GO" id="GO:0051726">
    <property type="term" value="P:regulation of cell cycle"/>
    <property type="evidence" value="ECO:0007669"/>
    <property type="project" value="InterPro"/>
</dbReference>
<dbReference type="InterPro" id="IPR044898">
    <property type="entry name" value="CDI_dom_sf"/>
</dbReference>
<evidence type="ECO:0000256" key="2">
    <source>
        <dbReference type="ARBA" id="ARBA00010274"/>
    </source>
</evidence>
<reference evidence="7 8" key="1">
    <citation type="submission" date="2024-03" db="EMBL/GenBank/DDBJ databases">
        <authorList>
            <person name="Martinez-Hernandez J."/>
        </authorList>
    </citation>
    <scope>NUCLEOTIDE SEQUENCE [LARGE SCALE GENOMIC DNA]</scope>
</reference>
<dbReference type="InterPro" id="IPR044275">
    <property type="entry name" value="KRP"/>
</dbReference>
<dbReference type="GO" id="GO:0005654">
    <property type="term" value="C:nucleoplasm"/>
    <property type="evidence" value="ECO:0007669"/>
    <property type="project" value="UniProtKB-SubCell"/>
</dbReference>
<evidence type="ECO:0000259" key="6">
    <source>
        <dbReference type="Pfam" id="PF02234"/>
    </source>
</evidence>
<sequence length="160" mass="18182">MKTGDCKRCAVMEDAYSNVSKRRKTTFSSPENSVDSTGTVDSGEFRSVRSPLSSCSSTLHAGEDVKDLNTTTLDPEVQSNRLEIIESTHLNFKSFSLSNEFYGDSEETMTCSSKMLPKEEIEEFLAMAEKYEQKRFMEKYNFDIATGTPLMGRYHWVHLN</sequence>
<comment type="subcellular location">
    <subcellularLocation>
        <location evidence="1">Nucleus</location>
        <location evidence="1">Nucleoplasm</location>
    </subcellularLocation>
</comment>
<dbReference type="PIRSF" id="PIRSF017811">
    <property type="entry name" value="CDK_inhib_pln"/>
    <property type="match status" value="1"/>
</dbReference>
<dbReference type="GO" id="GO:0004861">
    <property type="term" value="F:cyclin-dependent protein serine/threonine kinase inhibitor activity"/>
    <property type="evidence" value="ECO:0007669"/>
    <property type="project" value="InterPro"/>
</dbReference>
<dbReference type="EMBL" id="CAXHTB010000023">
    <property type="protein sequence ID" value="CAL0331334.1"/>
    <property type="molecule type" value="Genomic_DNA"/>
</dbReference>
<dbReference type="AlphaFoldDB" id="A0AAV1YE83"/>
<proteinExistence type="inferred from homology"/>
<dbReference type="Proteomes" id="UP001497480">
    <property type="component" value="Unassembled WGS sequence"/>
</dbReference>
<protein>
    <recommendedName>
        <fullName evidence="6">Cyclin-dependent kinase inhibitor domain-containing protein</fullName>
    </recommendedName>
</protein>
<evidence type="ECO:0000256" key="4">
    <source>
        <dbReference type="ARBA" id="ARBA00023306"/>
    </source>
</evidence>
<name>A0AAV1YE83_LUPLU</name>
<dbReference type="PANTHER" id="PTHR46776">
    <property type="entry name" value="CYCLIN-DEPENDENT KINASE INHIBITOR 4-RELATED"/>
    <property type="match status" value="1"/>
</dbReference>
<feature type="domain" description="Cyclin-dependent kinase inhibitor" evidence="6">
    <location>
        <begin position="118"/>
        <end position="158"/>
    </location>
</feature>
<evidence type="ECO:0000256" key="5">
    <source>
        <dbReference type="SAM" id="MobiDB-lite"/>
    </source>
</evidence>
<feature type="compositionally biased region" description="Polar residues" evidence="5">
    <location>
        <begin position="26"/>
        <end position="40"/>
    </location>
</feature>
<keyword evidence="4" id="KW-0131">Cell cycle</keyword>
<gene>
    <name evidence="7" type="ORF">LLUT_LOCUS32394</name>
</gene>
<feature type="region of interest" description="Disordered" evidence="5">
    <location>
        <begin position="19"/>
        <end position="45"/>
    </location>
</feature>
<evidence type="ECO:0000313" key="7">
    <source>
        <dbReference type="EMBL" id="CAL0331334.1"/>
    </source>
</evidence>
<organism evidence="7 8">
    <name type="scientific">Lupinus luteus</name>
    <name type="common">European yellow lupine</name>
    <dbReference type="NCBI Taxonomy" id="3873"/>
    <lineage>
        <taxon>Eukaryota</taxon>
        <taxon>Viridiplantae</taxon>
        <taxon>Streptophyta</taxon>
        <taxon>Embryophyta</taxon>
        <taxon>Tracheophyta</taxon>
        <taxon>Spermatophyta</taxon>
        <taxon>Magnoliopsida</taxon>
        <taxon>eudicotyledons</taxon>
        <taxon>Gunneridae</taxon>
        <taxon>Pentapetalae</taxon>
        <taxon>rosids</taxon>
        <taxon>fabids</taxon>
        <taxon>Fabales</taxon>
        <taxon>Fabaceae</taxon>
        <taxon>Papilionoideae</taxon>
        <taxon>50 kb inversion clade</taxon>
        <taxon>genistoids sensu lato</taxon>
        <taxon>core genistoids</taxon>
        <taxon>Genisteae</taxon>
        <taxon>Lupinus</taxon>
    </lineage>
</organism>
<comment type="caution">
    <text evidence="7">The sequence shown here is derived from an EMBL/GenBank/DDBJ whole genome shotgun (WGS) entry which is preliminary data.</text>
</comment>
<keyword evidence="3" id="KW-0649">Protein kinase inhibitor</keyword>
<dbReference type="Pfam" id="PF02234">
    <property type="entry name" value="CDI"/>
    <property type="match status" value="1"/>
</dbReference>
<accession>A0AAV1YE83</accession>